<sequence>MEDLLENQNQLRQGIDQVLRNFKKDGPERKTPTYIKKRLEILDKYWEEFQLNHIQLSKSEERSHSYFTENFYQKPRQLYTEARACIQQYKVTKIEHQIVEAQTTPQLQQASGAEMSQAHGTGSTDQDSADNQQQSTSDSRAKSPTLYTSQGNSSKLKEMLRKQKSNFKAFSRTIAIIDLDEISEKWEFEDILQTVQSRWSAIDMLHWVIDSELFEDNVAYEESFSKYEQLYLNIKKSINSKMWSVSHREKSTPTMDIPTFNGNYHQWIAFKDLFTESIHNNRSISYAQKMQFLKAKVRGEPERLIQHLHISTENYKVCWDILNHRYNNTNLLFSSHLNILLSLPNMQQQSASQIKKMYDTTNECLNAVKNLGVDVNSWDPFIVHVLALKLDQQTHSEYTDSRKNPRDLPVLSEFMGFLENKFTSLEASRRKQDGQKTTSDHKSQHEHNSKKHFQKFIKSFTNNSATKKLWKCPVCNENHHVFNCKTFLESTSDSKRKIINKLNLCRNCLYDHKGKACFSNKRCRECQGDHNTLLHESFSGSGNSKSDASTSTFKERKSVTHVSNPEISETLLPTAQIKVMGVNGVYYPMRALIDQGSQISLITENAAQLLGLPRKACKGTVMGVGAKESNCKGVIHIEASAVYTDYTFSTEVLIMKTLLYNLPNRSFQKPSWACLEHVNLADPEYNLSRPVDILLGADVFSSIIMNGLIKEGDSQVVAQQTRLGWIISGNVKSYQCSVVLNDIEDIQRFWEIEDVVDDSQNKLSEEDYECVQRYKADTSRREDGRYVVRLPLKANIEKKLGESRHKAIGQFYQLEKKLSNNDNIQSSYRSFIHEYIKLGHMQESTFDKNQLSCYLPHHCVMKSDSTTTALRVVFNASAKTSSGLSLNDLMYSGPNLQKDLFSLILKWRQYEFAYTADLEKMFRQIFCHKDDLKYQKIIWRDSPNQVLREYELLTVTYGTKAAPFLAIMTLRQLANDERYKYPAAAKVLEEDFYMDDLLSGHHTLQEAKQLQKDLIDLLKSGGFNLRKWSSNKTELLDGVSTTDEVFDFRHQESTKTLGLRWHPTEDQFTFQSKINVLSSKTVTKRSLLSDISKIFDPLGWLSPITTKLKLLFQAVWQQQLNWDDQVPEEMVKQWSLMTEDLQHINEFKLPRWLQCHRKGTIKLHGFCDASSKAFACVIYCIYENEDTNQISKVSLVTGKARLVPTNKDITLPRLELSAAVLLSKLMYTVTQCLVGHDIEIFAWSDSTAVLGWLKGDPSRWKRFVANRVKQVTDIIPSNSWRYVKSAENPADCASRGMSVEQLKQHTIWWHGPSWLPSFDKNQSEETPVYDTCEEIRAITTSQVTATKTQPNDVINTILSKYSSFARMTRILAWILRISARSQPKQSFLTITELRRAKYILIKYVQQYEFAEEIKSLQNQQSVDTKSKLLNLNPYLDEHGLLRVGGRINNARISKNMQHPIIIPHSGILTDRLIDQGHQMTFHGGARITLAWLRQEFWIIGGNRAVKKRIHNCVTCRRHNPVKNTQIMGDLPESRCNPSRPFHHTGVDFTGFVGIKANKGRGIKTTKGYIAVFVCMATKAVHLELVSDLTSAGFLAALRRMAARRGAPSHIYSDNGTNFVGANKALREEYINLQTTLDDEFYRAITDMQIQWHFNAPSWPSAGGLWEAAVKSLKYHIKRVVCEQKLTYEEYSTLLAQLEACLNTRPLCAISEDPEDIDYLTPSHFLSSGPTLTIIETERDARTRWHFTQKIFGDIWKRWKTEYLCQLSARSKWRQQRSNLKVDDIVIIQDANLPPGKWALGRIIELHPGMDGNVRVVSIKTKNGVIKRPITKLCLLPVHKDQQPEVNVEQTDLPSVSNKNEITKNRSRRRRGKIGNFIYIALMFFMLIITPSSCDYKTAPLNSNQSIYFDKISNMRLERDEWKLIVYYDMEPYWQGRDLLKKYIDHLGNLCANTTKISQCDAILMQLRHGSNELDHYNSMLLGQQFTENVRYKRGLINPIGSIARSLFGVLDDDFAQQYTRDIHQIRRNQKRLESLWKNNTSIVESENNIIKRVENAMDRHHKVFNQHLTALEKGFNSIQVGVQESLMINSFSVSSIIANSVLMNLKTIQETVVDTIMNLHHTGFNFHLITVKQLTNELNIVIGQLAKELTLPIDNIQSDLYKLYHLLKTKARVMKQFIIFEVKIPLVSRDSYDIYRIITIPQQVGNNMISIMPIANLLAINIQKDSYIPMTENDVQTCMFYDLETYICPLKGPIHQMRSDETLCMKDQLSSRCSTASTICTNRWIQLNKLNTYLYFCCGPCSIRIICEYQVTAEQLTKAGVITLGDGCVIKGDTYTVYSHKKLTNVLNTTADVLKIEIPPINNIINLSIPIEAIDEQSDHTHIVTQDQVRKVNVMLSHMKDESSIDNDLEDGFSYHDVHHYTVIYLLVFALCVAGAVHVWRRLRRVRSVALPARSPHQQLQSANVISVPCISVNEQCGPTEIELNTINTSSGVISARKQNKATSPMFRESIFSESE</sequence>
<comment type="caution">
    <text evidence="1">The sequence shown here is derived from an EMBL/GenBank/DDBJ whole genome shotgun (WGS) entry which is preliminary data.</text>
</comment>
<accession>A0ACC2QMF0</accession>
<evidence type="ECO:0000313" key="1">
    <source>
        <dbReference type="EMBL" id="KAJ8720880.1"/>
    </source>
</evidence>
<dbReference type="Proteomes" id="UP001231649">
    <property type="component" value="Chromosome 19"/>
</dbReference>
<dbReference type="EMBL" id="CM056795">
    <property type="protein sequence ID" value="KAJ8720880.1"/>
    <property type="molecule type" value="Genomic_DNA"/>
</dbReference>
<gene>
    <name evidence="1" type="ORF">PYW08_006345</name>
</gene>
<organism evidence="1 2">
    <name type="scientific">Mythimna loreyi</name>
    <dbReference type="NCBI Taxonomy" id="667449"/>
    <lineage>
        <taxon>Eukaryota</taxon>
        <taxon>Metazoa</taxon>
        <taxon>Ecdysozoa</taxon>
        <taxon>Arthropoda</taxon>
        <taxon>Hexapoda</taxon>
        <taxon>Insecta</taxon>
        <taxon>Pterygota</taxon>
        <taxon>Neoptera</taxon>
        <taxon>Endopterygota</taxon>
        <taxon>Lepidoptera</taxon>
        <taxon>Glossata</taxon>
        <taxon>Ditrysia</taxon>
        <taxon>Noctuoidea</taxon>
        <taxon>Noctuidae</taxon>
        <taxon>Noctuinae</taxon>
        <taxon>Hadenini</taxon>
        <taxon>Mythimna</taxon>
    </lineage>
</organism>
<keyword evidence="2" id="KW-1185">Reference proteome</keyword>
<name>A0ACC2QMF0_9NEOP</name>
<proteinExistence type="predicted"/>
<protein>
    <submittedName>
        <fullName evidence="1">Uncharacterized protein</fullName>
    </submittedName>
</protein>
<evidence type="ECO:0000313" key="2">
    <source>
        <dbReference type="Proteomes" id="UP001231649"/>
    </source>
</evidence>
<reference evidence="1" key="1">
    <citation type="submission" date="2023-03" db="EMBL/GenBank/DDBJ databases">
        <title>Chromosome-level genomes of two armyworms, Mythimna separata and Mythimna loreyi, provide insights into the biosynthesis and reception of sex pheromones.</title>
        <authorList>
            <person name="Zhao H."/>
        </authorList>
    </citation>
    <scope>NUCLEOTIDE SEQUENCE</scope>
    <source>
        <strain evidence="1">BeijingLab</strain>
    </source>
</reference>